<dbReference type="AlphaFoldDB" id="A0A9X4M2P4"/>
<evidence type="ECO:0000313" key="2">
    <source>
        <dbReference type="EMBL" id="MDG3015734.1"/>
    </source>
</evidence>
<dbReference type="PANTHER" id="PTHR30336:SF20">
    <property type="entry name" value="DUF218 DOMAIN-CONTAINING PROTEIN"/>
    <property type="match status" value="1"/>
</dbReference>
<sequence>MARVVRVLVVVVLLVAAVTAAGWPVYVAPQHDRPRPADAILVLGGAHDGREEFGLDLARQGYAPRVLLSDPYGPHSKLMNRLCNAQYSFEVTCFDPSPRTTRGEARYLEAQARAHGWNRVIVVTFAPHISRARYIIERCFPGELMMVENPTRHNAFYWTYMYLYQTVGYVKAVLQTGC</sequence>
<dbReference type="GO" id="GO:0005886">
    <property type="term" value="C:plasma membrane"/>
    <property type="evidence" value="ECO:0007669"/>
    <property type="project" value="TreeGrafter"/>
</dbReference>
<dbReference type="PANTHER" id="PTHR30336">
    <property type="entry name" value="INNER MEMBRANE PROTEIN, PROBABLE PERMEASE"/>
    <property type="match status" value="1"/>
</dbReference>
<accession>A0A9X4M2P4</accession>
<evidence type="ECO:0000313" key="3">
    <source>
        <dbReference type="Proteomes" id="UP001152755"/>
    </source>
</evidence>
<dbReference type="InterPro" id="IPR051599">
    <property type="entry name" value="Cell_Envelope_Assoc"/>
</dbReference>
<dbReference type="Proteomes" id="UP001152755">
    <property type="component" value="Unassembled WGS sequence"/>
</dbReference>
<organism evidence="2 3">
    <name type="scientific">Speluncibacter jeojiensis</name>
    <dbReference type="NCBI Taxonomy" id="2710754"/>
    <lineage>
        <taxon>Bacteria</taxon>
        <taxon>Bacillati</taxon>
        <taxon>Actinomycetota</taxon>
        <taxon>Actinomycetes</taxon>
        <taxon>Mycobacteriales</taxon>
        <taxon>Speluncibacteraceae</taxon>
        <taxon>Speluncibacter</taxon>
    </lineage>
</organism>
<dbReference type="RefSeq" id="WP_332520217.1">
    <property type="nucleotide sequence ID" value="NZ_JANRHA010000009.1"/>
</dbReference>
<proteinExistence type="predicted"/>
<dbReference type="InterPro" id="IPR003848">
    <property type="entry name" value="DUF218"/>
</dbReference>
<dbReference type="Pfam" id="PF02698">
    <property type="entry name" value="DUF218"/>
    <property type="match status" value="1"/>
</dbReference>
<gene>
    <name evidence="2" type="ORF">NVS88_14320</name>
</gene>
<keyword evidence="3" id="KW-1185">Reference proteome</keyword>
<dbReference type="CDD" id="cd06259">
    <property type="entry name" value="YdcF-like"/>
    <property type="match status" value="1"/>
</dbReference>
<protein>
    <submittedName>
        <fullName evidence="2">YdcF family protein</fullName>
    </submittedName>
</protein>
<comment type="caution">
    <text evidence="2">The sequence shown here is derived from an EMBL/GenBank/DDBJ whole genome shotgun (WGS) entry which is preliminary data.</text>
</comment>
<evidence type="ECO:0000259" key="1">
    <source>
        <dbReference type="Pfam" id="PF02698"/>
    </source>
</evidence>
<feature type="domain" description="DUF218" evidence="1">
    <location>
        <begin position="38"/>
        <end position="151"/>
    </location>
</feature>
<reference evidence="2" key="1">
    <citation type="submission" date="2022-08" db="EMBL/GenBank/DDBJ databases">
        <title>Genome analysis of Corynebacteriales strain.</title>
        <authorList>
            <person name="Lee S.D."/>
        </authorList>
    </citation>
    <scope>NUCLEOTIDE SEQUENCE</scope>
    <source>
        <strain evidence="2">D3-21</strain>
    </source>
</reference>
<name>A0A9X4M2P4_9ACTN</name>
<dbReference type="EMBL" id="JANRHA010000009">
    <property type="protein sequence ID" value="MDG3015734.1"/>
    <property type="molecule type" value="Genomic_DNA"/>
</dbReference>